<name>A0ABQ4WQZ7_9ASTR</name>
<evidence type="ECO:0000313" key="2">
    <source>
        <dbReference type="EMBL" id="GJS55273.1"/>
    </source>
</evidence>
<dbReference type="Proteomes" id="UP001151760">
    <property type="component" value="Unassembled WGS sequence"/>
</dbReference>
<organism evidence="2 3">
    <name type="scientific">Tanacetum coccineum</name>
    <dbReference type="NCBI Taxonomy" id="301880"/>
    <lineage>
        <taxon>Eukaryota</taxon>
        <taxon>Viridiplantae</taxon>
        <taxon>Streptophyta</taxon>
        <taxon>Embryophyta</taxon>
        <taxon>Tracheophyta</taxon>
        <taxon>Spermatophyta</taxon>
        <taxon>Magnoliopsida</taxon>
        <taxon>eudicotyledons</taxon>
        <taxon>Gunneridae</taxon>
        <taxon>Pentapetalae</taxon>
        <taxon>asterids</taxon>
        <taxon>campanulids</taxon>
        <taxon>Asterales</taxon>
        <taxon>Asteraceae</taxon>
        <taxon>Asteroideae</taxon>
        <taxon>Anthemideae</taxon>
        <taxon>Anthemidinae</taxon>
        <taxon>Tanacetum</taxon>
    </lineage>
</organism>
<comment type="caution">
    <text evidence="2">The sequence shown here is derived from an EMBL/GenBank/DDBJ whole genome shotgun (WGS) entry which is preliminary data.</text>
</comment>
<evidence type="ECO:0000256" key="1">
    <source>
        <dbReference type="SAM" id="MobiDB-lite"/>
    </source>
</evidence>
<keyword evidence="3" id="KW-1185">Reference proteome</keyword>
<protein>
    <recommendedName>
        <fullName evidence="4">Reverse transcriptase domain-containing protein</fullName>
    </recommendedName>
</protein>
<feature type="region of interest" description="Disordered" evidence="1">
    <location>
        <begin position="1"/>
        <end position="21"/>
    </location>
</feature>
<accession>A0ABQ4WQZ7</accession>
<evidence type="ECO:0008006" key="4">
    <source>
        <dbReference type="Google" id="ProtNLM"/>
    </source>
</evidence>
<gene>
    <name evidence="2" type="ORF">Tco_0628635</name>
</gene>
<reference evidence="2" key="2">
    <citation type="submission" date="2022-01" db="EMBL/GenBank/DDBJ databases">
        <authorList>
            <person name="Yamashiro T."/>
            <person name="Shiraishi A."/>
            <person name="Satake H."/>
            <person name="Nakayama K."/>
        </authorList>
    </citation>
    <scope>NUCLEOTIDE SEQUENCE</scope>
</reference>
<proteinExistence type="predicted"/>
<sequence>MRTRRSNYPNNSNVTIPRRRRKQVSNIVEPEIRTIVAPMAERTMEELLRAPTEGYGEAIVLPEINADHFEIKLFASIGSS</sequence>
<dbReference type="EMBL" id="BQNB010008857">
    <property type="protein sequence ID" value="GJS55273.1"/>
    <property type="molecule type" value="Genomic_DNA"/>
</dbReference>
<reference evidence="2" key="1">
    <citation type="journal article" date="2022" name="Int. J. Mol. Sci.">
        <title>Draft Genome of Tanacetum Coccineum: Genomic Comparison of Closely Related Tanacetum-Family Plants.</title>
        <authorList>
            <person name="Yamashiro T."/>
            <person name="Shiraishi A."/>
            <person name="Nakayama K."/>
            <person name="Satake H."/>
        </authorList>
    </citation>
    <scope>NUCLEOTIDE SEQUENCE</scope>
</reference>
<evidence type="ECO:0000313" key="3">
    <source>
        <dbReference type="Proteomes" id="UP001151760"/>
    </source>
</evidence>
<feature type="compositionally biased region" description="Polar residues" evidence="1">
    <location>
        <begin position="1"/>
        <end position="15"/>
    </location>
</feature>